<dbReference type="InterPro" id="IPR053924">
    <property type="entry name" value="RecX_HTH_2nd"/>
</dbReference>
<dbReference type="InterPro" id="IPR003783">
    <property type="entry name" value="Regulatory_RecX"/>
</dbReference>
<name>A0ABS7ZVU5_9GAMM</name>
<feature type="domain" description="RecX third three-helical" evidence="7">
    <location>
        <begin position="108"/>
        <end position="152"/>
    </location>
</feature>
<dbReference type="EMBL" id="JAEDAH010000090">
    <property type="protein sequence ID" value="MCA6064710.1"/>
    <property type="molecule type" value="Genomic_DNA"/>
</dbReference>
<comment type="function">
    <text evidence="5">Modulates RecA activity.</text>
</comment>
<dbReference type="PANTHER" id="PTHR33602">
    <property type="entry name" value="REGULATORY PROTEIN RECX FAMILY PROTEIN"/>
    <property type="match status" value="1"/>
</dbReference>
<dbReference type="Pfam" id="PF02631">
    <property type="entry name" value="RecX_HTH2"/>
    <property type="match status" value="1"/>
</dbReference>
<evidence type="ECO:0000259" key="6">
    <source>
        <dbReference type="Pfam" id="PF02631"/>
    </source>
</evidence>
<evidence type="ECO:0000259" key="7">
    <source>
        <dbReference type="Pfam" id="PF21981"/>
    </source>
</evidence>
<keyword evidence="10" id="KW-1185">Reference proteome</keyword>
<feature type="domain" description="RecX second three-helical" evidence="6">
    <location>
        <begin position="60"/>
        <end position="99"/>
    </location>
</feature>
<evidence type="ECO:0000313" key="9">
    <source>
        <dbReference type="EMBL" id="MCA6064710.1"/>
    </source>
</evidence>
<protein>
    <recommendedName>
        <fullName evidence="3 5">Regulatory protein RecX</fullName>
    </recommendedName>
</protein>
<organism evidence="9 10">
    <name type="scientific">Thalassolituus marinus</name>
    <dbReference type="NCBI Taxonomy" id="671053"/>
    <lineage>
        <taxon>Bacteria</taxon>
        <taxon>Pseudomonadati</taxon>
        <taxon>Pseudomonadota</taxon>
        <taxon>Gammaproteobacteria</taxon>
        <taxon>Oceanospirillales</taxon>
        <taxon>Oceanospirillaceae</taxon>
        <taxon>Thalassolituus</taxon>
    </lineage>
</organism>
<dbReference type="HAMAP" id="MF_01114">
    <property type="entry name" value="RecX"/>
    <property type="match status" value="1"/>
</dbReference>
<evidence type="ECO:0000256" key="5">
    <source>
        <dbReference type="HAMAP-Rule" id="MF_01114"/>
    </source>
</evidence>
<feature type="domain" description="RecX first three-helical" evidence="8">
    <location>
        <begin position="15"/>
        <end position="53"/>
    </location>
</feature>
<dbReference type="Proteomes" id="UP000714380">
    <property type="component" value="Unassembled WGS sequence"/>
</dbReference>
<comment type="similarity">
    <text evidence="2 5">Belongs to the RecX family.</text>
</comment>
<dbReference type="InterPro" id="IPR053925">
    <property type="entry name" value="RecX_HTH_3rd"/>
</dbReference>
<evidence type="ECO:0000256" key="1">
    <source>
        <dbReference type="ARBA" id="ARBA00004496"/>
    </source>
</evidence>
<reference evidence="9 10" key="1">
    <citation type="submission" date="2020-12" db="EMBL/GenBank/DDBJ databases">
        <title>Novel Thalassolituus-related marine hydrocarbonoclastic bacteria mediated algae-derived hydrocarbons mineralization in twilight zone of the northern South China Sea.</title>
        <authorList>
            <person name="Dong C."/>
        </authorList>
    </citation>
    <scope>NUCLEOTIDE SEQUENCE [LARGE SCALE GENOMIC DNA]</scope>
    <source>
        <strain evidence="9 10">IMCC1826</strain>
    </source>
</reference>
<gene>
    <name evidence="5" type="primary">recX</name>
    <name evidence="9" type="ORF">I9W95_13935</name>
</gene>
<evidence type="ECO:0000313" key="10">
    <source>
        <dbReference type="Proteomes" id="UP000714380"/>
    </source>
</evidence>
<dbReference type="Gene3D" id="1.10.10.10">
    <property type="entry name" value="Winged helix-like DNA-binding domain superfamily/Winged helix DNA-binding domain"/>
    <property type="match status" value="3"/>
</dbReference>
<dbReference type="Pfam" id="PF21982">
    <property type="entry name" value="RecX_HTH1"/>
    <property type="match status" value="1"/>
</dbReference>
<accession>A0ABS7ZVU5</accession>
<evidence type="ECO:0000256" key="2">
    <source>
        <dbReference type="ARBA" id="ARBA00009695"/>
    </source>
</evidence>
<evidence type="ECO:0000256" key="3">
    <source>
        <dbReference type="ARBA" id="ARBA00018111"/>
    </source>
</evidence>
<evidence type="ECO:0000256" key="4">
    <source>
        <dbReference type="ARBA" id="ARBA00022490"/>
    </source>
</evidence>
<dbReference type="InterPro" id="IPR036388">
    <property type="entry name" value="WH-like_DNA-bd_sf"/>
</dbReference>
<comment type="caution">
    <text evidence="9">The sequence shown here is derived from an EMBL/GenBank/DDBJ whole genome shotgun (WGS) entry which is preliminary data.</text>
</comment>
<dbReference type="Pfam" id="PF21981">
    <property type="entry name" value="RecX_HTH3"/>
    <property type="match status" value="1"/>
</dbReference>
<sequence>MKKQKPDPLTLPELRRAAVDLLSRRDHSRQELHRKLLPKAASVDELNQLLDELAERRWQSDSRFAETFVNSRINRGHGPVRVKHDLRSKGVASDDIQDAFADQDTDWNEKALDVARRKFGLHADLSDMKLKAKVARFLAYRGFTTGQIQFAMARISTGEDTTFTD</sequence>
<comment type="subcellular location">
    <subcellularLocation>
        <location evidence="1 5">Cytoplasm</location>
    </subcellularLocation>
</comment>
<keyword evidence="4 5" id="KW-0963">Cytoplasm</keyword>
<dbReference type="PANTHER" id="PTHR33602:SF1">
    <property type="entry name" value="REGULATORY PROTEIN RECX FAMILY PROTEIN"/>
    <property type="match status" value="1"/>
</dbReference>
<dbReference type="RefSeq" id="WP_225675950.1">
    <property type="nucleotide sequence ID" value="NZ_JAEDAH010000090.1"/>
</dbReference>
<proteinExistence type="inferred from homology"/>
<dbReference type="InterPro" id="IPR053926">
    <property type="entry name" value="RecX_HTH_1st"/>
</dbReference>
<evidence type="ECO:0000259" key="8">
    <source>
        <dbReference type="Pfam" id="PF21982"/>
    </source>
</evidence>